<dbReference type="Proteomes" id="UP000069526">
    <property type="component" value="Unassembled WGS sequence"/>
</dbReference>
<dbReference type="Gene3D" id="2.40.50.140">
    <property type="entry name" value="Nucleic acid-binding proteins"/>
    <property type="match status" value="1"/>
</dbReference>
<organism evidence="2 3">
    <name type="scientific">Streptococcus suis</name>
    <dbReference type="NCBI Taxonomy" id="1307"/>
    <lineage>
        <taxon>Bacteria</taxon>
        <taxon>Bacillati</taxon>
        <taxon>Bacillota</taxon>
        <taxon>Bacilli</taxon>
        <taxon>Lactobacillales</taxon>
        <taxon>Streptococcaceae</taxon>
        <taxon>Streptococcus</taxon>
    </lineage>
</organism>
<dbReference type="GO" id="GO:0003677">
    <property type="term" value="F:DNA binding"/>
    <property type="evidence" value="ECO:0007669"/>
    <property type="project" value="UniProtKB-KW"/>
</dbReference>
<protein>
    <submittedName>
        <fullName evidence="2">SsDNA-binding protein</fullName>
    </submittedName>
</protein>
<sequence>MKVTNKGYINFNNDYNKKTDTMMTASMSFVNGKDDSGNWKNGYINVIAFRDNIQRLEDAIGQLVEIEGTYRLNEYTNQQGKVIKTPQIIIDAFLNGNNSNSGNFQNGNNQGGYQSPFGNSNPMDISDDDLPF</sequence>
<dbReference type="InterPro" id="IPR012340">
    <property type="entry name" value="NA-bd_OB-fold"/>
</dbReference>
<accession>A0A0Z8R0W9</accession>
<evidence type="ECO:0000313" key="2">
    <source>
        <dbReference type="EMBL" id="CYW73802.1"/>
    </source>
</evidence>
<feature type="compositionally biased region" description="Low complexity" evidence="1">
    <location>
        <begin position="99"/>
        <end position="115"/>
    </location>
</feature>
<proteinExistence type="predicted"/>
<keyword evidence="2" id="KW-0238">DNA-binding</keyword>
<dbReference type="SUPFAM" id="SSF50249">
    <property type="entry name" value="Nucleic acid-binding proteins"/>
    <property type="match status" value="1"/>
</dbReference>
<dbReference type="AlphaFoldDB" id="A0A0Z8R0W9"/>
<feature type="region of interest" description="Disordered" evidence="1">
    <location>
        <begin position="99"/>
        <end position="132"/>
    </location>
</feature>
<gene>
    <name evidence="2" type="primary">ssb_3</name>
    <name evidence="2" type="ORF">ERS132539_02229</name>
</gene>
<evidence type="ECO:0000256" key="1">
    <source>
        <dbReference type="SAM" id="MobiDB-lite"/>
    </source>
</evidence>
<name>A0A0Z8R0W9_STRSU</name>
<dbReference type="EMBL" id="FIJK01000084">
    <property type="protein sequence ID" value="CYW73802.1"/>
    <property type="molecule type" value="Genomic_DNA"/>
</dbReference>
<reference evidence="2 3" key="1">
    <citation type="submission" date="2016-02" db="EMBL/GenBank/DDBJ databases">
        <authorList>
            <consortium name="Pathogen Informatics"/>
        </authorList>
    </citation>
    <scope>NUCLEOTIDE SEQUENCE [LARGE SCALE GENOMIC DNA]</scope>
    <source>
        <strain evidence="2 3">SS1013</strain>
    </source>
</reference>
<evidence type="ECO:0000313" key="3">
    <source>
        <dbReference type="Proteomes" id="UP000069526"/>
    </source>
</evidence>
<dbReference type="RefSeq" id="WP_044767011.1">
    <property type="nucleotide sequence ID" value="NZ_CEIH01000057.1"/>
</dbReference>